<dbReference type="CDD" id="cd07102">
    <property type="entry name" value="ALDH_EDX86601"/>
    <property type="match status" value="1"/>
</dbReference>
<dbReference type="Pfam" id="PF00171">
    <property type="entry name" value="Aldedh"/>
    <property type="match status" value="1"/>
</dbReference>
<accession>A0A1Y1HJV0</accession>
<protein>
    <submittedName>
        <fullName evidence="6">Aldehyde dehydrogenase</fullName>
    </submittedName>
</protein>
<gene>
    <name evidence="6" type="ORF">KFL_000040420</name>
</gene>
<dbReference type="Gene3D" id="3.40.309.10">
    <property type="entry name" value="Aldehyde Dehydrogenase, Chain A, domain 2"/>
    <property type="match status" value="1"/>
</dbReference>
<organism evidence="6 7">
    <name type="scientific">Klebsormidium nitens</name>
    <name type="common">Green alga</name>
    <name type="synonym">Ulothrix nitens</name>
    <dbReference type="NCBI Taxonomy" id="105231"/>
    <lineage>
        <taxon>Eukaryota</taxon>
        <taxon>Viridiplantae</taxon>
        <taxon>Streptophyta</taxon>
        <taxon>Klebsormidiophyceae</taxon>
        <taxon>Klebsormidiales</taxon>
        <taxon>Klebsormidiaceae</taxon>
        <taxon>Klebsormidium</taxon>
    </lineage>
</organism>
<dbReference type="Gene3D" id="3.40.605.10">
    <property type="entry name" value="Aldehyde Dehydrogenase, Chain A, domain 1"/>
    <property type="match status" value="1"/>
</dbReference>
<evidence type="ECO:0000256" key="2">
    <source>
        <dbReference type="ARBA" id="ARBA00023002"/>
    </source>
</evidence>
<feature type="active site" evidence="3">
    <location>
        <position position="265"/>
    </location>
</feature>
<dbReference type="PANTHER" id="PTHR11699">
    <property type="entry name" value="ALDEHYDE DEHYDROGENASE-RELATED"/>
    <property type="match status" value="1"/>
</dbReference>
<dbReference type="Proteomes" id="UP000054558">
    <property type="component" value="Unassembled WGS sequence"/>
</dbReference>
<reference evidence="6 7" key="1">
    <citation type="journal article" date="2014" name="Nat. Commun.">
        <title>Klebsormidium flaccidum genome reveals primary factors for plant terrestrial adaptation.</title>
        <authorList>
            <person name="Hori K."/>
            <person name="Maruyama F."/>
            <person name="Fujisawa T."/>
            <person name="Togashi T."/>
            <person name="Yamamoto N."/>
            <person name="Seo M."/>
            <person name="Sato S."/>
            <person name="Yamada T."/>
            <person name="Mori H."/>
            <person name="Tajima N."/>
            <person name="Moriyama T."/>
            <person name="Ikeuchi M."/>
            <person name="Watanabe M."/>
            <person name="Wada H."/>
            <person name="Kobayashi K."/>
            <person name="Saito M."/>
            <person name="Masuda T."/>
            <person name="Sasaki-Sekimoto Y."/>
            <person name="Mashiguchi K."/>
            <person name="Awai K."/>
            <person name="Shimojima M."/>
            <person name="Masuda S."/>
            <person name="Iwai M."/>
            <person name="Nobusawa T."/>
            <person name="Narise T."/>
            <person name="Kondo S."/>
            <person name="Saito H."/>
            <person name="Sato R."/>
            <person name="Murakawa M."/>
            <person name="Ihara Y."/>
            <person name="Oshima-Yamada Y."/>
            <person name="Ohtaka K."/>
            <person name="Satoh M."/>
            <person name="Sonobe K."/>
            <person name="Ishii M."/>
            <person name="Ohtani R."/>
            <person name="Kanamori-Sato M."/>
            <person name="Honoki R."/>
            <person name="Miyazaki D."/>
            <person name="Mochizuki H."/>
            <person name="Umetsu J."/>
            <person name="Higashi K."/>
            <person name="Shibata D."/>
            <person name="Kamiya Y."/>
            <person name="Sato N."/>
            <person name="Nakamura Y."/>
            <person name="Tabata S."/>
            <person name="Ida S."/>
            <person name="Kurokawa K."/>
            <person name="Ohta H."/>
        </authorList>
    </citation>
    <scope>NUCLEOTIDE SEQUENCE [LARGE SCALE GENOMIC DNA]</scope>
    <source>
        <strain evidence="6 7">NIES-2285</strain>
    </source>
</reference>
<evidence type="ECO:0000313" key="6">
    <source>
        <dbReference type="EMBL" id="GAQ77842.1"/>
    </source>
</evidence>
<dbReference type="InterPro" id="IPR016162">
    <property type="entry name" value="Ald_DH_N"/>
</dbReference>
<evidence type="ECO:0000256" key="4">
    <source>
        <dbReference type="RuleBase" id="RU003345"/>
    </source>
</evidence>
<dbReference type="PROSITE" id="PS00687">
    <property type="entry name" value="ALDEHYDE_DEHYDR_GLU"/>
    <property type="match status" value="1"/>
</dbReference>
<evidence type="ECO:0000313" key="7">
    <source>
        <dbReference type="Proteomes" id="UP000054558"/>
    </source>
</evidence>
<dbReference type="SUPFAM" id="SSF53720">
    <property type="entry name" value="ALDH-like"/>
    <property type="match status" value="1"/>
</dbReference>
<keyword evidence="2 4" id="KW-0560">Oxidoreductase</keyword>
<comment type="similarity">
    <text evidence="1 4">Belongs to the aldehyde dehydrogenase family.</text>
</comment>
<evidence type="ECO:0000256" key="3">
    <source>
        <dbReference type="PROSITE-ProRule" id="PRU10007"/>
    </source>
</evidence>
<name>A0A1Y1HJV0_KLENI</name>
<keyword evidence="7" id="KW-1185">Reference proteome</keyword>
<dbReference type="AlphaFoldDB" id="A0A1Y1HJV0"/>
<dbReference type="InterPro" id="IPR016163">
    <property type="entry name" value="Ald_DH_C"/>
</dbReference>
<proteinExistence type="inferred from homology"/>
<dbReference type="OMA" id="FPEGCFQ"/>
<dbReference type="OrthoDB" id="310895at2759"/>
<evidence type="ECO:0000259" key="5">
    <source>
        <dbReference type="Pfam" id="PF00171"/>
    </source>
</evidence>
<feature type="domain" description="Aldehyde dehydrogenase" evidence="5">
    <location>
        <begin position="35"/>
        <end position="490"/>
    </location>
</feature>
<dbReference type="InterPro" id="IPR015590">
    <property type="entry name" value="Aldehyde_DH_dom"/>
</dbReference>
<dbReference type="EMBL" id="DF236953">
    <property type="protein sequence ID" value="GAQ77842.1"/>
    <property type="molecule type" value="Genomic_DNA"/>
</dbReference>
<sequence>MAGTFRSPALLAILSKTFPLERLYVGRHMSSTAAGVFDVLNPATGKLITSLPEDSQDQVAQKFAQAQAGQREWKKGPLQERQEALRTFNKLLLSRTDSLAATLTSEMGKPLSQARNEIRATPLRIQYLIDNAPQVLERQDVFGSAGAKVRECLTYEPLGVVANISAWNYPYFTSANVFAAALVTGNSVLYKPSEHTTLTGLAIGELLHEAGVPEDAFVTVTGRGSTGAAVASLPGLGGVFFTGSNPTGAKIAAAAAPNMVKVQLELGGKDPVYVRPDVDVRKAAEAIADGAFYNNGQSCCSVERIYVHASIHDEFVDAFAATVEAFKMDDPTADGTYLGPVTRQPHVAFLKAQVEDALTKGATPVVLGSHTDFTSRRGYFFPPVVLKNVDHTMSLMREETFGPVIGIQSVSGDDEAVSLMNDTKYGLTAGVYTKDGDAAERILAELNVGSGYWNCCDRVSPRLPWSGRKSSGVGSTLGLDGLRSFVRPKALHLQAA</sequence>
<dbReference type="GO" id="GO:0004029">
    <property type="term" value="F:aldehyde dehydrogenase (NAD+) activity"/>
    <property type="evidence" value="ECO:0000318"/>
    <property type="project" value="GO_Central"/>
</dbReference>
<dbReference type="FunFam" id="3.40.309.10:FF:000009">
    <property type="entry name" value="Aldehyde dehydrogenase A"/>
    <property type="match status" value="1"/>
</dbReference>
<dbReference type="InterPro" id="IPR029510">
    <property type="entry name" value="Ald_DH_CS_GLU"/>
</dbReference>
<evidence type="ECO:0000256" key="1">
    <source>
        <dbReference type="ARBA" id="ARBA00009986"/>
    </source>
</evidence>
<dbReference type="InterPro" id="IPR016161">
    <property type="entry name" value="Ald_DH/histidinol_DH"/>
</dbReference>
<dbReference type="STRING" id="105231.A0A1Y1HJV0"/>